<organism evidence="1 2">
    <name type="scientific">Acidaminococcus intestini</name>
    <dbReference type="NCBI Taxonomy" id="187327"/>
    <lineage>
        <taxon>Bacteria</taxon>
        <taxon>Bacillati</taxon>
        <taxon>Bacillota</taxon>
        <taxon>Negativicutes</taxon>
        <taxon>Acidaminococcales</taxon>
        <taxon>Acidaminococcaceae</taxon>
        <taxon>Acidaminococcus</taxon>
    </lineage>
</organism>
<gene>
    <name evidence="1" type="ORF">KHX13_04835</name>
</gene>
<evidence type="ECO:0000313" key="2">
    <source>
        <dbReference type="Proteomes" id="UP000754226"/>
    </source>
</evidence>
<dbReference type="Proteomes" id="UP000754226">
    <property type="component" value="Unassembled WGS sequence"/>
</dbReference>
<reference evidence="1" key="1">
    <citation type="submission" date="2021-02" db="EMBL/GenBank/DDBJ databases">
        <title>Infant gut strain persistence is associated with maternal origin, phylogeny, and functional potential including surface adhesion and iron acquisition.</title>
        <authorList>
            <person name="Lou Y.C."/>
        </authorList>
    </citation>
    <scope>NUCLEOTIDE SEQUENCE</scope>
    <source>
        <strain evidence="1">L3_106_000M1_dasL3_106_000M1_concoct_15</strain>
    </source>
</reference>
<dbReference type="GO" id="GO:0050660">
    <property type="term" value="F:flavin adenine dinucleotide binding"/>
    <property type="evidence" value="ECO:0007669"/>
    <property type="project" value="InterPro"/>
</dbReference>
<protein>
    <submittedName>
        <fullName evidence="1">FAD-dependent thymidylate synthase</fullName>
    </submittedName>
</protein>
<comment type="caution">
    <text evidence="1">The sequence shown here is derived from an EMBL/GenBank/DDBJ whole genome shotgun (WGS) entry which is preliminary data.</text>
</comment>
<evidence type="ECO:0000313" key="1">
    <source>
        <dbReference type="EMBL" id="MBS5519642.1"/>
    </source>
</evidence>
<dbReference type="Gene3D" id="3.30.1360.170">
    <property type="match status" value="1"/>
</dbReference>
<dbReference type="GO" id="GO:0004799">
    <property type="term" value="F:thymidylate synthase activity"/>
    <property type="evidence" value="ECO:0007669"/>
    <property type="project" value="TreeGrafter"/>
</dbReference>
<dbReference type="SUPFAM" id="SSF69796">
    <property type="entry name" value="Thymidylate synthase-complementing protein Thy1"/>
    <property type="match status" value="1"/>
</dbReference>
<dbReference type="InterPro" id="IPR003669">
    <property type="entry name" value="Thymidylate_synthase_ThyX"/>
</dbReference>
<dbReference type="CDD" id="cd20175">
    <property type="entry name" value="ThyX"/>
    <property type="match status" value="1"/>
</dbReference>
<dbReference type="GO" id="GO:0006231">
    <property type="term" value="P:dTMP biosynthetic process"/>
    <property type="evidence" value="ECO:0007669"/>
    <property type="project" value="InterPro"/>
</dbReference>
<dbReference type="Pfam" id="PF02511">
    <property type="entry name" value="Thy1"/>
    <property type="match status" value="1"/>
</dbReference>
<dbReference type="PROSITE" id="PS51331">
    <property type="entry name" value="THYX"/>
    <property type="match status" value="1"/>
</dbReference>
<name>A0A943ECG9_9FIRM</name>
<dbReference type="PANTHER" id="PTHR34934:SF1">
    <property type="entry name" value="FLAVIN-DEPENDENT THYMIDYLATE SYNTHASE"/>
    <property type="match status" value="1"/>
</dbReference>
<dbReference type="EMBL" id="JAGZCZ010000005">
    <property type="protein sequence ID" value="MBS5519642.1"/>
    <property type="molecule type" value="Genomic_DNA"/>
</dbReference>
<dbReference type="AlphaFoldDB" id="A0A943ECG9"/>
<dbReference type="GO" id="GO:0050797">
    <property type="term" value="F:thymidylate synthase (FAD) activity"/>
    <property type="evidence" value="ECO:0007669"/>
    <property type="project" value="InterPro"/>
</dbReference>
<dbReference type="GO" id="GO:0070402">
    <property type="term" value="F:NADPH binding"/>
    <property type="evidence" value="ECO:0007669"/>
    <property type="project" value="TreeGrafter"/>
</dbReference>
<proteinExistence type="predicted"/>
<accession>A0A943ECG9</accession>
<dbReference type="PANTHER" id="PTHR34934">
    <property type="entry name" value="FLAVIN-DEPENDENT THYMIDYLATE SYNTHASE"/>
    <property type="match status" value="1"/>
</dbReference>
<dbReference type="InterPro" id="IPR036098">
    <property type="entry name" value="Thymidylate_synthase_ThyX_sf"/>
</dbReference>
<sequence>MPKAKLISMTSNPMDLLKKAAGMCYQKEATDRVIQHIIKAGHLSVLEHCSASFEVTCSILTLLQLTRHRHLSFTCQSSRGSELQSFYKTGDEELDLYIEDHFDCYRDFIEQRGFSPEMAAYLIPKGGEYKLVVSGNFRAWYEYLPKRLCKRASKEHKELAQLILKELQEACPEVFGDLTAPCATCKESGCNFA</sequence>